<dbReference type="Proteomes" id="UP000886595">
    <property type="component" value="Unassembled WGS sequence"/>
</dbReference>
<evidence type="ECO:0000256" key="1">
    <source>
        <dbReference type="SAM" id="MobiDB-lite"/>
    </source>
</evidence>
<proteinExistence type="predicted"/>
<organism evidence="2 3">
    <name type="scientific">Brassica carinata</name>
    <name type="common">Ethiopian mustard</name>
    <name type="synonym">Abyssinian cabbage</name>
    <dbReference type="NCBI Taxonomy" id="52824"/>
    <lineage>
        <taxon>Eukaryota</taxon>
        <taxon>Viridiplantae</taxon>
        <taxon>Streptophyta</taxon>
        <taxon>Embryophyta</taxon>
        <taxon>Tracheophyta</taxon>
        <taxon>Spermatophyta</taxon>
        <taxon>Magnoliopsida</taxon>
        <taxon>eudicotyledons</taxon>
        <taxon>Gunneridae</taxon>
        <taxon>Pentapetalae</taxon>
        <taxon>rosids</taxon>
        <taxon>malvids</taxon>
        <taxon>Brassicales</taxon>
        <taxon>Brassicaceae</taxon>
        <taxon>Brassiceae</taxon>
        <taxon>Brassica</taxon>
    </lineage>
</organism>
<protein>
    <submittedName>
        <fullName evidence="2">Uncharacterized protein</fullName>
    </submittedName>
</protein>
<feature type="compositionally biased region" description="Basic and acidic residues" evidence="1">
    <location>
        <begin position="8"/>
        <end position="20"/>
    </location>
</feature>
<dbReference type="EMBL" id="JAAMPC010000015">
    <property type="protein sequence ID" value="KAG2259554.1"/>
    <property type="molecule type" value="Genomic_DNA"/>
</dbReference>
<keyword evidence="3" id="KW-1185">Reference proteome</keyword>
<feature type="region of interest" description="Disordered" evidence="1">
    <location>
        <begin position="52"/>
        <end position="77"/>
    </location>
</feature>
<dbReference type="AlphaFoldDB" id="A0A8X7Q1Q8"/>
<evidence type="ECO:0000313" key="3">
    <source>
        <dbReference type="Proteomes" id="UP000886595"/>
    </source>
</evidence>
<feature type="region of interest" description="Disordered" evidence="1">
    <location>
        <begin position="1"/>
        <end position="20"/>
    </location>
</feature>
<evidence type="ECO:0000313" key="2">
    <source>
        <dbReference type="EMBL" id="KAG2259554.1"/>
    </source>
</evidence>
<sequence>MTAFATTRQREQSERSRDWSRTRWRHQIMAIAKALDDSPLNAMSQEAHAVIDRKTDTPTGLKLDTPCGEPTEPLGDDAVKHFRRDTKKKEATFSLSLSYSSDSRII</sequence>
<name>A0A8X7Q1Q8_BRACI</name>
<accession>A0A8X7Q1Q8</accession>
<comment type="caution">
    <text evidence="2">The sequence shown here is derived from an EMBL/GenBank/DDBJ whole genome shotgun (WGS) entry which is preliminary data.</text>
</comment>
<reference evidence="2 3" key="1">
    <citation type="submission" date="2020-02" db="EMBL/GenBank/DDBJ databases">
        <authorList>
            <person name="Ma Q."/>
            <person name="Huang Y."/>
            <person name="Song X."/>
            <person name="Pei D."/>
        </authorList>
    </citation>
    <scope>NUCLEOTIDE SEQUENCE [LARGE SCALE GENOMIC DNA]</scope>
    <source>
        <strain evidence="2">Sxm20200214</strain>
        <tissue evidence="2">Leaf</tissue>
    </source>
</reference>
<gene>
    <name evidence="2" type="ORF">Bca52824_078848</name>
</gene>